<dbReference type="EMBL" id="ABKLER030000032">
    <property type="protein sequence ID" value="EMN4147567.1"/>
    <property type="molecule type" value="Genomic_DNA"/>
</dbReference>
<dbReference type="EMBL" id="ABBJDF010000043">
    <property type="protein sequence ID" value="EHT9941922.1"/>
    <property type="molecule type" value="Genomic_DNA"/>
</dbReference>
<protein>
    <recommendedName>
        <fullName evidence="3">Lipoprotein</fullName>
    </recommendedName>
</protein>
<gene>
    <name evidence="1" type="ORF">KY227_005091</name>
    <name evidence="2" type="ORF">PQQ21_004916</name>
</gene>
<sequence>MKITYFVILAISLSLIGCTKKDKIKSFTCSNTDFSKTHSVSIDSEGKFIIYDGRKLLLRNARLGEDEWSYAYFIGNNNELVAFSFNENKTLYHHYTDARNDSNSYDEYGGCKRP</sequence>
<dbReference type="PROSITE" id="PS51257">
    <property type="entry name" value="PROKAR_LIPOPROTEIN"/>
    <property type="match status" value="1"/>
</dbReference>
<evidence type="ECO:0000313" key="2">
    <source>
        <dbReference type="EMBL" id="EMN4147567.1"/>
    </source>
</evidence>
<dbReference type="RefSeq" id="WP_127702284.1">
    <property type="nucleotide sequence ID" value="NZ_CAKNEP010000020.1"/>
</dbReference>
<evidence type="ECO:0000313" key="1">
    <source>
        <dbReference type="EMBL" id="EHT9941922.1"/>
    </source>
</evidence>
<comment type="caution">
    <text evidence="2">The sequence shown here is derived from an EMBL/GenBank/DDBJ whole genome shotgun (WGS) entry which is preliminary data.</text>
</comment>
<evidence type="ECO:0008006" key="3">
    <source>
        <dbReference type="Google" id="ProtNLM"/>
    </source>
</evidence>
<name>A0AAD3UXZ0_CITFR</name>
<dbReference type="AlphaFoldDB" id="A0AAD3UXZ0"/>
<organism evidence="2">
    <name type="scientific">Citrobacter freundii</name>
    <dbReference type="NCBI Taxonomy" id="546"/>
    <lineage>
        <taxon>Bacteria</taxon>
        <taxon>Pseudomonadati</taxon>
        <taxon>Pseudomonadota</taxon>
        <taxon>Gammaproteobacteria</taxon>
        <taxon>Enterobacterales</taxon>
        <taxon>Enterobacteriaceae</taxon>
        <taxon>Citrobacter</taxon>
        <taxon>Citrobacter freundii complex</taxon>
    </lineage>
</organism>
<reference evidence="2" key="1">
    <citation type="submission" date="2024-02" db="EMBL/GenBank/DDBJ databases">
        <authorList>
            <consortium name="Clinical and Environmental Microbiology Branch: Whole genome sequencing antimicrobial resistance pathogens in the healthcare setting"/>
        </authorList>
    </citation>
    <scope>NUCLEOTIDE SEQUENCE</scope>
    <source>
        <strain evidence="1">2021DK-00049</strain>
        <strain evidence="2">2023GN-00102</strain>
    </source>
</reference>
<accession>A0AAD3UXZ0</accession>
<proteinExistence type="predicted"/>
<dbReference type="GeneID" id="87001960"/>